<dbReference type="AlphaFoldDB" id="A0A0N4UNV9"/>
<proteinExistence type="predicted"/>
<keyword evidence="1" id="KW-0472">Membrane</keyword>
<sequence length="154" mass="18144">LECYICGESNVEEFGECASQFPYDCSSYASRFEANERIFCRTTRQKTANNTYMIMKECISQKDHYRTFPKKDYPLDEECDLIDIQEVEVAYCLCRHNDLCNSHSIAEQFVAFQEVSRLLFMLSRSDFRIIRILNLGSYICGNIYIQFLYFTSIN</sequence>
<evidence type="ECO:0000313" key="2">
    <source>
        <dbReference type="Proteomes" id="UP000038040"/>
    </source>
</evidence>
<dbReference type="WBParaSite" id="DME_0000962001-mRNA-1">
    <property type="protein sequence ID" value="DME_0000962001-mRNA-1"/>
    <property type="gene ID" value="DME_0000962001"/>
</dbReference>
<name>A0A0N4UNV9_DRAME</name>
<evidence type="ECO:0000313" key="3">
    <source>
        <dbReference type="WBParaSite" id="DME_0000962001-mRNA-1"/>
    </source>
</evidence>
<evidence type="ECO:0000256" key="1">
    <source>
        <dbReference type="SAM" id="Phobius"/>
    </source>
</evidence>
<organism evidence="2 3">
    <name type="scientific">Dracunculus medinensis</name>
    <name type="common">Guinea worm</name>
    <dbReference type="NCBI Taxonomy" id="318479"/>
    <lineage>
        <taxon>Eukaryota</taxon>
        <taxon>Metazoa</taxon>
        <taxon>Ecdysozoa</taxon>
        <taxon>Nematoda</taxon>
        <taxon>Chromadorea</taxon>
        <taxon>Rhabditida</taxon>
        <taxon>Spirurina</taxon>
        <taxon>Dracunculoidea</taxon>
        <taxon>Dracunculidae</taxon>
        <taxon>Dracunculus</taxon>
    </lineage>
</organism>
<dbReference type="Proteomes" id="UP000038040">
    <property type="component" value="Unplaced"/>
</dbReference>
<keyword evidence="1" id="KW-0812">Transmembrane</keyword>
<reference evidence="3" key="1">
    <citation type="submission" date="2017-02" db="UniProtKB">
        <authorList>
            <consortium name="WormBaseParasite"/>
        </authorList>
    </citation>
    <scope>IDENTIFICATION</scope>
</reference>
<feature type="transmembrane region" description="Helical" evidence="1">
    <location>
        <begin position="129"/>
        <end position="150"/>
    </location>
</feature>
<keyword evidence="1" id="KW-1133">Transmembrane helix</keyword>
<protein>
    <submittedName>
        <fullName evidence="3">Protein quiver</fullName>
    </submittedName>
</protein>
<accession>A0A0N4UNV9</accession>